<keyword evidence="1" id="KW-1133">Transmembrane helix</keyword>
<organism evidence="2 3">
    <name type="scientific">Hungatella hathewayi DSM 13479</name>
    <dbReference type="NCBI Taxonomy" id="566550"/>
    <lineage>
        <taxon>Bacteria</taxon>
        <taxon>Bacillati</taxon>
        <taxon>Bacillota</taxon>
        <taxon>Clostridia</taxon>
        <taxon>Lachnospirales</taxon>
        <taxon>Lachnospiraceae</taxon>
        <taxon>Hungatella</taxon>
    </lineage>
</organism>
<comment type="caution">
    <text evidence="2">The sequence shown here is derived from an EMBL/GenBank/DDBJ whole genome shotgun (WGS) entry which is preliminary data.</text>
</comment>
<sequence length="42" mass="5030">MALAFILHRMEVMSMKHFDFKDLMAFGMFILALLTFIYLICR</sequence>
<evidence type="ECO:0000313" key="2">
    <source>
        <dbReference type="EMBL" id="EFC96745.1"/>
    </source>
</evidence>
<evidence type="ECO:0000256" key="1">
    <source>
        <dbReference type="SAM" id="Phobius"/>
    </source>
</evidence>
<dbReference type="EMBL" id="ACIO01000503">
    <property type="protein sequence ID" value="EFC96745.1"/>
    <property type="molecule type" value="Genomic_DNA"/>
</dbReference>
<dbReference type="Proteomes" id="UP000004968">
    <property type="component" value="Unassembled WGS sequence"/>
</dbReference>
<dbReference type="HOGENOM" id="CLU_217560_0_0_9"/>
<evidence type="ECO:0000313" key="3">
    <source>
        <dbReference type="Proteomes" id="UP000004968"/>
    </source>
</evidence>
<protein>
    <submittedName>
        <fullName evidence="2">Uncharacterized protein</fullName>
    </submittedName>
</protein>
<proteinExistence type="predicted"/>
<name>D3AN63_9FIRM</name>
<reference evidence="2 3" key="1">
    <citation type="submission" date="2010-01" db="EMBL/GenBank/DDBJ databases">
        <authorList>
            <person name="Weinstock G."/>
            <person name="Sodergren E."/>
            <person name="Clifton S."/>
            <person name="Fulton L."/>
            <person name="Fulton B."/>
            <person name="Courtney L."/>
            <person name="Fronick C."/>
            <person name="Harrison M."/>
            <person name="Strong C."/>
            <person name="Farmer C."/>
            <person name="Delahaunty K."/>
            <person name="Markovic C."/>
            <person name="Hall O."/>
            <person name="Minx P."/>
            <person name="Tomlinson C."/>
            <person name="Mitreva M."/>
            <person name="Nelson J."/>
            <person name="Hou S."/>
            <person name="Wollam A."/>
            <person name="Pepin K.H."/>
            <person name="Johnson M."/>
            <person name="Bhonagiri V."/>
            <person name="Nash W.E."/>
            <person name="Warren W."/>
            <person name="Chinwalla A."/>
            <person name="Mardis E.R."/>
            <person name="Wilson R.K."/>
        </authorList>
    </citation>
    <scope>NUCLEOTIDE SEQUENCE [LARGE SCALE GENOMIC DNA]</scope>
    <source>
        <strain evidence="2 3">DSM 13479</strain>
    </source>
</reference>
<feature type="transmembrane region" description="Helical" evidence="1">
    <location>
        <begin position="23"/>
        <end position="41"/>
    </location>
</feature>
<keyword evidence="1" id="KW-0812">Transmembrane</keyword>
<keyword evidence="1" id="KW-0472">Membrane</keyword>
<dbReference type="AlphaFoldDB" id="D3AN63"/>
<gene>
    <name evidence="2" type="ORF">CLOSTHATH_05063</name>
</gene>
<accession>D3AN63</accession>